<dbReference type="InterPro" id="IPR000620">
    <property type="entry name" value="EamA_dom"/>
</dbReference>
<feature type="transmembrane region" description="Helical" evidence="6">
    <location>
        <begin position="134"/>
        <end position="152"/>
    </location>
</feature>
<feature type="transmembrane region" description="Helical" evidence="6">
    <location>
        <begin position="249"/>
        <end position="270"/>
    </location>
</feature>
<comment type="similarity">
    <text evidence="2">Belongs to the EamA transporter family.</text>
</comment>
<evidence type="ECO:0000256" key="1">
    <source>
        <dbReference type="ARBA" id="ARBA00004141"/>
    </source>
</evidence>
<proteinExistence type="inferred from homology"/>
<keyword evidence="3 6" id="KW-0812">Transmembrane</keyword>
<dbReference type="PANTHER" id="PTHR32322">
    <property type="entry name" value="INNER MEMBRANE TRANSPORTER"/>
    <property type="match status" value="1"/>
</dbReference>
<comment type="subcellular location">
    <subcellularLocation>
        <location evidence="1">Membrane</location>
        <topology evidence="1">Multi-pass membrane protein</topology>
    </subcellularLocation>
</comment>
<dbReference type="RefSeq" id="WP_257894704.1">
    <property type="nucleotide sequence ID" value="NZ_JAIMBW010000001.1"/>
</dbReference>
<dbReference type="EMBL" id="CP078073">
    <property type="protein sequence ID" value="QXL87855.1"/>
    <property type="molecule type" value="Genomic_DNA"/>
</dbReference>
<feature type="transmembrane region" description="Helical" evidence="6">
    <location>
        <begin position="12"/>
        <end position="35"/>
    </location>
</feature>
<dbReference type="Pfam" id="PF00892">
    <property type="entry name" value="EamA"/>
    <property type="match status" value="2"/>
</dbReference>
<feature type="transmembrane region" description="Helical" evidence="6">
    <location>
        <begin position="41"/>
        <end position="62"/>
    </location>
</feature>
<dbReference type="SUPFAM" id="SSF103481">
    <property type="entry name" value="Multidrug resistance efflux transporter EmrE"/>
    <property type="match status" value="2"/>
</dbReference>
<name>A0A975TUT9_9RHOB</name>
<dbReference type="Proteomes" id="UP000693972">
    <property type="component" value="Unassembled WGS sequence"/>
</dbReference>
<dbReference type="InterPro" id="IPR050638">
    <property type="entry name" value="AA-Vitamin_Transporters"/>
</dbReference>
<feature type="transmembrane region" description="Helical" evidence="6">
    <location>
        <begin position="103"/>
        <end position="122"/>
    </location>
</feature>
<feature type="transmembrane region" description="Helical" evidence="6">
    <location>
        <begin position="276"/>
        <end position="297"/>
    </location>
</feature>
<evidence type="ECO:0000313" key="8">
    <source>
        <dbReference type="EMBL" id="QXL87855.1"/>
    </source>
</evidence>
<evidence type="ECO:0000256" key="4">
    <source>
        <dbReference type="ARBA" id="ARBA00022989"/>
    </source>
</evidence>
<feature type="transmembrane region" description="Helical" evidence="6">
    <location>
        <begin position="158"/>
        <end position="177"/>
    </location>
</feature>
<feature type="domain" description="EamA" evidence="7">
    <location>
        <begin position="160"/>
        <end position="290"/>
    </location>
</feature>
<keyword evidence="4 6" id="KW-1133">Transmembrane helix</keyword>
<evidence type="ECO:0000256" key="6">
    <source>
        <dbReference type="SAM" id="Phobius"/>
    </source>
</evidence>
<organism evidence="8">
    <name type="scientific">Gymnodinialimonas phycosphaerae</name>
    <dbReference type="NCBI Taxonomy" id="2841589"/>
    <lineage>
        <taxon>Bacteria</taxon>
        <taxon>Pseudomonadati</taxon>
        <taxon>Pseudomonadota</taxon>
        <taxon>Alphaproteobacteria</taxon>
        <taxon>Rhodobacterales</taxon>
        <taxon>Paracoccaceae</taxon>
        <taxon>Gymnodinialimonas</taxon>
    </lineage>
</organism>
<evidence type="ECO:0000313" key="9">
    <source>
        <dbReference type="Proteomes" id="UP000693972"/>
    </source>
</evidence>
<feature type="transmembrane region" description="Helical" evidence="6">
    <location>
        <begin position="189"/>
        <end position="208"/>
    </location>
</feature>
<dbReference type="InterPro" id="IPR037185">
    <property type="entry name" value="EmrE-like"/>
</dbReference>
<keyword evidence="5 6" id="KW-0472">Membrane</keyword>
<dbReference type="PANTHER" id="PTHR32322:SF2">
    <property type="entry name" value="EAMA DOMAIN-CONTAINING PROTEIN"/>
    <property type="match status" value="1"/>
</dbReference>
<feature type="domain" description="EamA" evidence="7">
    <location>
        <begin position="15"/>
        <end position="148"/>
    </location>
</feature>
<keyword evidence="9" id="KW-1185">Reference proteome</keyword>
<evidence type="ECO:0000256" key="5">
    <source>
        <dbReference type="ARBA" id="ARBA00023136"/>
    </source>
</evidence>
<feature type="transmembrane region" description="Helical" evidence="6">
    <location>
        <begin position="220"/>
        <end position="237"/>
    </location>
</feature>
<accession>A0A975TUT9</accession>
<feature type="transmembrane region" description="Helical" evidence="6">
    <location>
        <begin position="74"/>
        <end position="97"/>
    </location>
</feature>
<evidence type="ECO:0000259" key="7">
    <source>
        <dbReference type="Pfam" id="PF00892"/>
    </source>
</evidence>
<protein>
    <submittedName>
        <fullName evidence="8">DMT family transporter</fullName>
    </submittedName>
</protein>
<dbReference type="EMBL" id="JAIMBW010000001">
    <property type="protein sequence ID" value="MBY4895259.1"/>
    <property type="molecule type" value="Genomic_DNA"/>
</dbReference>
<evidence type="ECO:0000256" key="3">
    <source>
        <dbReference type="ARBA" id="ARBA00022692"/>
    </source>
</evidence>
<dbReference type="AlphaFoldDB" id="A0A975TUT9"/>
<evidence type="ECO:0000256" key="2">
    <source>
        <dbReference type="ARBA" id="ARBA00007362"/>
    </source>
</evidence>
<gene>
    <name evidence="8" type="ORF">KUL25_21060</name>
</gene>
<dbReference type="GO" id="GO:0016020">
    <property type="term" value="C:membrane"/>
    <property type="evidence" value="ECO:0007669"/>
    <property type="project" value="UniProtKB-SubCell"/>
</dbReference>
<sequence length="307" mass="31873">MTAPSPTSPGVANTLLILLLGVIWGTVFMSTTLALEGISLWWVAAGRLAIAAAFLLPLGALMGQGLGTLNSARAWVFSTVIGVGAYALPLTLLGWGLSYVPSAFAGVAMGAIPLMVLPLVAIFSREEGIGPRRIIGVCLGFVGLVLLVGPGALEDGTLSGRVACIGAAACYAAGSVLTRRAPKIPPVAFAGATLLMGAIAMVPLAWIIDGPLQITETSAMWALLYTAIFPTALAAILRVRVITTAGSVFMSFTSYMIPVWAVLFGVTLMGEALPPQLFWALGLILAGIAISQSRTLLQQLRPRTRTE</sequence>
<reference evidence="8 9" key="1">
    <citation type="submission" date="2021-07" db="EMBL/GenBank/DDBJ databases">
        <title>Karlodiniumbacter phycospheric gen. nov., sp. nov., a phycosphere bacterium isolated from karlodinium veneficum.</title>
        <authorList>
            <person name="Peng Y."/>
            <person name="Jiang L."/>
            <person name="Lee J."/>
        </authorList>
    </citation>
    <scope>NUCLEOTIDE SEQUENCE</scope>
    <source>
        <strain evidence="8 9">N5</strain>
    </source>
</reference>